<proteinExistence type="predicted"/>
<dbReference type="Proteomes" id="UP000677918">
    <property type="component" value="Unassembled WGS sequence"/>
</dbReference>
<evidence type="ECO:0000313" key="3">
    <source>
        <dbReference type="Proteomes" id="UP000677918"/>
    </source>
</evidence>
<accession>A0A8J4M1B1</accession>
<protein>
    <recommendedName>
        <fullName evidence="1">AbiJ-NTD3 domain-containing protein</fullName>
    </recommendedName>
</protein>
<keyword evidence="3" id="KW-1185">Reference proteome</keyword>
<dbReference type="Pfam" id="PF18860">
    <property type="entry name" value="AbiJ_NTD3"/>
    <property type="match status" value="1"/>
</dbReference>
<dbReference type="EMBL" id="BOVK01000015">
    <property type="protein sequence ID" value="GIQ68359.1"/>
    <property type="molecule type" value="Genomic_DNA"/>
</dbReference>
<evidence type="ECO:0000259" key="1">
    <source>
        <dbReference type="Pfam" id="PF18860"/>
    </source>
</evidence>
<evidence type="ECO:0000313" key="2">
    <source>
        <dbReference type="EMBL" id="GIQ68359.1"/>
    </source>
</evidence>
<dbReference type="AlphaFoldDB" id="A0A8J4M1B1"/>
<reference evidence="2" key="1">
    <citation type="submission" date="2021-04" db="EMBL/GenBank/DDBJ databases">
        <title>Draft genome sequence of Xylanibacillus composti strain K13.</title>
        <authorList>
            <person name="Uke A."/>
            <person name="Chhe C."/>
            <person name="Baramee S."/>
            <person name="Kosugi A."/>
        </authorList>
    </citation>
    <scope>NUCLEOTIDE SEQUENCE</scope>
    <source>
        <strain evidence="2">K13</strain>
    </source>
</reference>
<name>A0A8J4M1B1_9BACL</name>
<organism evidence="2 3">
    <name type="scientific">Xylanibacillus composti</name>
    <dbReference type="NCBI Taxonomy" id="1572762"/>
    <lineage>
        <taxon>Bacteria</taxon>
        <taxon>Bacillati</taxon>
        <taxon>Bacillota</taxon>
        <taxon>Bacilli</taxon>
        <taxon>Bacillales</taxon>
        <taxon>Paenibacillaceae</taxon>
        <taxon>Xylanibacillus</taxon>
    </lineage>
</organism>
<gene>
    <name evidence="2" type="ORF">XYCOK13_11830</name>
</gene>
<feature type="domain" description="AbiJ-NTD3" evidence="1">
    <location>
        <begin position="11"/>
        <end position="135"/>
    </location>
</feature>
<comment type="caution">
    <text evidence="2">The sequence shown here is derived from an EMBL/GenBank/DDBJ whole genome shotgun (WGS) entry which is preliminary data.</text>
</comment>
<dbReference type="InterPro" id="IPR041427">
    <property type="entry name" value="AbiJ-NTD3"/>
</dbReference>
<sequence>MTVLWETERVRYNYFGRLEEIEFLKRLYNLKEMPGSNKRYQNAEEDIWQHTVNNDDYPFCWVFEDERFQLKDGNDESYLRFICEIFHPAVRDEKGYWKEFLGELNKLLQKDGYEIYPAKKISQRDVYSWRIYESDENIKFVPFSERNRKVIKERRLSLTIPRKTRYQIYQHFERFNEIHQMTAENGWNYNSSTIEGVMNDIREFYIPKCFNEQGQYVEADNLKSFVISSSPHCVIDAIEFFEKYNEDTGFEAGVNTIFKLNDVPLELQSGKVENTLSIQIEDSALMLIQEAGLKELLQEAARYYNNGNLKIAVEKLWDAFERLKTYYSPTLDKKKSVGRIIDDMSNDNAHFKELFDKEFLDLTKIGNDFMIRHHETTKINIEDERHHEYFYKRCLSLVSVAIQFLDSNRINN</sequence>